<sequence>MDANKEISPTVYGKLLQKARKEKGWSLQEVEKMTGIKGSYIHLLEIGKKRNPSVTTIFALTNVYNLEMCKVAEMVVRQAQEDEISDK</sequence>
<dbReference type="InterPro" id="IPR001387">
    <property type="entry name" value="Cro/C1-type_HTH"/>
</dbReference>
<gene>
    <name evidence="2" type="ORF">FN924_03660</name>
</gene>
<dbReference type="SUPFAM" id="SSF47413">
    <property type="entry name" value="lambda repressor-like DNA-binding domains"/>
    <property type="match status" value="1"/>
</dbReference>
<proteinExistence type="predicted"/>
<dbReference type="PROSITE" id="PS50943">
    <property type="entry name" value="HTH_CROC1"/>
    <property type="match status" value="1"/>
</dbReference>
<dbReference type="Pfam" id="PF01381">
    <property type="entry name" value="HTH_3"/>
    <property type="match status" value="1"/>
</dbReference>
<protein>
    <submittedName>
        <fullName evidence="2">Helix-turn-helix transcriptional regulator</fullName>
    </submittedName>
</protein>
<dbReference type="RefSeq" id="WP_143892114.1">
    <property type="nucleotide sequence ID" value="NZ_CP041666.1"/>
</dbReference>
<dbReference type="Proteomes" id="UP000315215">
    <property type="component" value="Chromosome"/>
</dbReference>
<evidence type="ECO:0000259" key="1">
    <source>
        <dbReference type="PROSITE" id="PS50943"/>
    </source>
</evidence>
<keyword evidence="3" id="KW-1185">Reference proteome</keyword>
<dbReference type="SMART" id="SM00530">
    <property type="entry name" value="HTH_XRE"/>
    <property type="match status" value="1"/>
</dbReference>
<feature type="domain" description="HTH cro/C1-type" evidence="1">
    <location>
        <begin position="16"/>
        <end position="71"/>
    </location>
</feature>
<name>A0A516KD74_9BACI</name>
<dbReference type="GO" id="GO:0003677">
    <property type="term" value="F:DNA binding"/>
    <property type="evidence" value="ECO:0007669"/>
    <property type="project" value="InterPro"/>
</dbReference>
<dbReference type="AlphaFoldDB" id="A0A516KD74"/>
<accession>A0A516KD74</accession>
<dbReference type="KEGG" id="aqt:FN924_03660"/>
<evidence type="ECO:0000313" key="2">
    <source>
        <dbReference type="EMBL" id="QDP39364.1"/>
    </source>
</evidence>
<dbReference type="OrthoDB" id="2679499at2"/>
<dbReference type="CDD" id="cd00093">
    <property type="entry name" value="HTH_XRE"/>
    <property type="match status" value="1"/>
</dbReference>
<evidence type="ECO:0000313" key="3">
    <source>
        <dbReference type="Proteomes" id="UP000315215"/>
    </source>
</evidence>
<organism evidence="2 3">
    <name type="scientific">Radiobacillus deserti</name>
    <dbReference type="NCBI Taxonomy" id="2594883"/>
    <lineage>
        <taxon>Bacteria</taxon>
        <taxon>Bacillati</taxon>
        <taxon>Bacillota</taxon>
        <taxon>Bacilli</taxon>
        <taxon>Bacillales</taxon>
        <taxon>Bacillaceae</taxon>
        <taxon>Radiobacillus</taxon>
    </lineage>
</organism>
<dbReference type="Gene3D" id="1.10.260.40">
    <property type="entry name" value="lambda repressor-like DNA-binding domains"/>
    <property type="match status" value="1"/>
</dbReference>
<reference evidence="2 3" key="1">
    <citation type="submission" date="2019-07" db="EMBL/GenBank/DDBJ databases">
        <authorList>
            <person name="Li J."/>
        </authorList>
    </citation>
    <scope>NUCLEOTIDE SEQUENCE [LARGE SCALE GENOMIC DNA]</scope>
    <source>
        <strain evidence="2 3">TKL69</strain>
    </source>
</reference>
<dbReference type="InterPro" id="IPR010982">
    <property type="entry name" value="Lambda_DNA-bd_dom_sf"/>
</dbReference>
<dbReference type="EMBL" id="CP041666">
    <property type="protein sequence ID" value="QDP39364.1"/>
    <property type="molecule type" value="Genomic_DNA"/>
</dbReference>